<dbReference type="Gene3D" id="3.90.1300.10">
    <property type="entry name" value="Amidase signature (AS) domain"/>
    <property type="match status" value="1"/>
</dbReference>
<dbReference type="InterPro" id="IPR000120">
    <property type="entry name" value="Amidase"/>
</dbReference>
<feature type="active site" description="Acyl-ester intermediate" evidence="10">
    <location>
        <position position="194"/>
    </location>
</feature>
<dbReference type="PANTHER" id="PTHR11895">
    <property type="entry name" value="TRANSAMIDASE"/>
    <property type="match status" value="1"/>
</dbReference>
<dbReference type="GO" id="GO:0030956">
    <property type="term" value="C:glutamyl-tRNA(Gln) amidotransferase complex"/>
    <property type="evidence" value="ECO:0007669"/>
    <property type="project" value="InterPro"/>
</dbReference>
<keyword evidence="6 10" id="KW-0547">Nucleotide-binding</keyword>
<accession>A0A4U1IL09</accession>
<evidence type="ECO:0000256" key="1">
    <source>
        <dbReference type="ARBA" id="ARBA00008069"/>
    </source>
</evidence>
<dbReference type="NCBIfam" id="TIGR00132">
    <property type="entry name" value="gatA"/>
    <property type="match status" value="1"/>
</dbReference>
<dbReference type="EC" id="6.3.5.7" evidence="3 10"/>
<dbReference type="Pfam" id="PF01425">
    <property type="entry name" value="Amidase"/>
    <property type="match status" value="1"/>
</dbReference>
<feature type="active site" description="Charge relay system" evidence="10">
    <location>
        <position position="81"/>
    </location>
</feature>
<evidence type="ECO:0000256" key="7">
    <source>
        <dbReference type="ARBA" id="ARBA00022840"/>
    </source>
</evidence>
<keyword evidence="13" id="KW-0808">Transferase</keyword>
<evidence type="ECO:0000256" key="10">
    <source>
        <dbReference type="HAMAP-Rule" id="MF_00120"/>
    </source>
</evidence>
<dbReference type="HAMAP" id="MF_00120">
    <property type="entry name" value="GatA"/>
    <property type="match status" value="1"/>
</dbReference>
<comment type="caution">
    <text evidence="13">The sequence shown here is derived from an EMBL/GenBank/DDBJ whole genome shotgun (WGS) entry which is preliminary data.</text>
</comment>
<dbReference type="GO" id="GO:0005524">
    <property type="term" value="F:ATP binding"/>
    <property type="evidence" value="ECO:0007669"/>
    <property type="project" value="UniProtKB-KW"/>
</dbReference>
<evidence type="ECO:0000259" key="12">
    <source>
        <dbReference type="Pfam" id="PF01425"/>
    </source>
</evidence>
<dbReference type="PROSITE" id="PS00571">
    <property type="entry name" value="AMIDASES"/>
    <property type="match status" value="1"/>
</dbReference>
<dbReference type="InterPro" id="IPR020556">
    <property type="entry name" value="Amidase_CS"/>
</dbReference>
<gene>
    <name evidence="10 13" type="primary">gatA</name>
    <name evidence="13" type="ORF">E8A74_48045</name>
</gene>
<dbReference type="GO" id="GO:0016740">
    <property type="term" value="F:transferase activity"/>
    <property type="evidence" value="ECO:0007669"/>
    <property type="project" value="UniProtKB-KW"/>
</dbReference>
<dbReference type="GO" id="GO:0050567">
    <property type="term" value="F:glutaminyl-tRNA synthase (glutamine-hydrolyzing) activity"/>
    <property type="evidence" value="ECO:0007669"/>
    <property type="project" value="UniProtKB-UniRule"/>
</dbReference>
<dbReference type="AlphaFoldDB" id="A0A4U1IL09"/>
<dbReference type="Proteomes" id="UP000309215">
    <property type="component" value="Unassembled WGS sequence"/>
</dbReference>
<dbReference type="SUPFAM" id="SSF75304">
    <property type="entry name" value="Amidase signature (AS) enzymes"/>
    <property type="match status" value="1"/>
</dbReference>
<feature type="active site" description="Charge relay system" evidence="10">
    <location>
        <position position="170"/>
    </location>
</feature>
<keyword evidence="7 10" id="KW-0067">ATP-binding</keyword>
<evidence type="ECO:0000256" key="11">
    <source>
        <dbReference type="SAM" id="MobiDB-lite"/>
    </source>
</evidence>
<evidence type="ECO:0000256" key="3">
    <source>
        <dbReference type="ARBA" id="ARBA00012739"/>
    </source>
</evidence>
<comment type="similarity">
    <text evidence="1 10">Belongs to the amidase family. GatA subfamily.</text>
</comment>
<evidence type="ECO:0000256" key="6">
    <source>
        <dbReference type="ARBA" id="ARBA00022741"/>
    </source>
</evidence>
<dbReference type="PANTHER" id="PTHR11895:SF151">
    <property type="entry name" value="GLUTAMYL-TRNA(GLN) AMIDOTRANSFERASE SUBUNIT A"/>
    <property type="match status" value="1"/>
</dbReference>
<protein>
    <recommendedName>
        <fullName evidence="4 10">Glutamyl-tRNA(Gln) amidotransferase subunit A</fullName>
        <shortName evidence="10">Glu-ADT subunit A</shortName>
        <ecNumber evidence="3 10">6.3.5.7</ecNumber>
    </recommendedName>
</protein>
<evidence type="ECO:0000256" key="9">
    <source>
        <dbReference type="ARBA" id="ARBA00047407"/>
    </source>
</evidence>
<comment type="subunit">
    <text evidence="2 10">Heterotrimer of A, B and C subunits.</text>
</comment>
<evidence type="ECO:0000313" key="13">
    <source>
        <dbReference type="EMBL" id="TKC94658.1"/>
    </source>
</evidence>
<dbReference type="GO" id="GO:0006412">
    <property type="term" value="P:translation"/>
    <property type="evidence" value="ECO:0007669"/>
    <property type="project" value="UniProtKB-UniRule"/>
</dbReference>
<comment type="function">
    <text evidence="10">Allows the formation of correctly charged Gln-tRNA(Gln) through the transamidation of misacylated Glu-tRNA(Gln) in organisms which lack glutaminyl-tRNA synthetase. The reaction takes place in the presence of glutamine and ATP through an activated gamma-phospho-Glu-tRNA(Gln).</text>
</comment>
<keyword evidence="8 10" id="KW-0648">Protein biosynthesis</keyword>
<dbReference type="EMBL" id="SSMQ01000106">
    <property type="protein sequence ID" value="TKC94658.1"/>
    <property type="molecule type" value="Genomic_DNA"/>
</dbReference>
<dbReference type="InterPro" id="IPR036928">
    <property type="entry name" value="AS_sf"/>
</dbReference>
<name>A0A4U1IL09_9BACT</name>
<comment type="catalytic activity">
    <reaction evidence="9 10">
        <text>L-glutamyl-tRNA(Gln) + L-glutamine + ATP + H2O = L-glutaminyl-tRNA(Gln) + L-glutamate + ADP + phosphate + H(+)</text>
        <dbReference type="Rhea" id="RHEA:17521"/>
        <dbReference type="Rhea" id="RHEA-COMP:9681"/>
        <dbReference type="Rhea" id="RHEA-COMP:9684"/>
        <dbReference type="ChEBI" id="CHEBI:15377"/>
        <dbReference type="ChEBI" id="CHEBI:15378"/>
        <dbReference type="ChEBI" id="CHEBI:29985"/>
        <dbReference type="ChEBI" id="CHEBI:30616"/>
        <dbReference type="ChEBI" id="CHEBI:43474"/>
        <dbReference type="ChEBI" id="CHEBI:58359"/>
        <dbReference type="ChEBI" id="CHEBI:78520"/>
        <dbReference type="ChEBI" id="CHEBI:78521"/>
        <dbReference type="ChEBI" id="CHEBI:456216"/>
        <dbReference type="EC" id="6.3.5.7"/>
    </reaction>
</comment>
<organism evidence="13 14">
    <name type="scientific">Polyangium fumosum</name>
    <dbReference type="NCBI Taxonomy" id="889272"/>
    <lineage>
        <taxon>Bacteria</taxon>
        <taxon>Pseudomonadati</taxon>
        <taxon>Myxococcota</taxon>
        <taxon>Polyangia</taxon>
        <taxon>Polyangiales</taxon>
        <taxon>Polyangiaceae</taxon>
        <taxon>Polyangium</taxon>
    </lineage>
</organism>
<dbReference type="RefSeq" id="WP_136935922.1">
    <property type="nucleotide sequence ID" value="NZ_SSMQ01000106.1"/>
</dbReference>
<feature type="region of interest" description="Disordered" evidence="11">
    <location>
        <begin position="505"/>
        <end position="527"/>
    </location>
</feature>
<reference evidence="13 14" key="1">
    <citation type="submission" date="2019-04" db="EMBL/GenBank/DDBJ databases">
        <authorList>
            <person name="Li Y."/>
            <person name="Wang J."/>
        </authorList>
    </citation>
    <scope>NUCLEOTIDE SEQUENCE [LARGE SCALE GENOMIC DNA]</scope>
    <source>
        <strain evidence="13 14">DSM 14668</strain>
    </source>
</reference>
<dbReference type="InterPro" id="IPR004412">
    <property type="entry name" value="GatA"/>
</dbReference>
<feature type="domain" description="Amidase" evidence="12">
    <location>
        <begin position="26"/>
        <end position="488"/>
    </location>
</feature>
<evidence type="ECO:0000256" key="5">
    <source>
        <dbReference type="ARBA" id="ARBA00022598"/>
    </source>
</evidence>
<proteinExistence type="inferred from homology"/>
<keyword evidence="5 10" id="KW-0436">Ligase</keyword>
<evidence type="ECO:0000256" key="8">
    <source>
        <dbReference type="ARBA" id="ARBA00022917"/>
    </source>
</evidence>
<dbReference type="OrthoDB" id="9811471at2"/>
<evidence type="ECO:0000256" key="4">
    <source>
        <dbReference type="ARBA" id="ARBA00014428"/>
    </source>
</evidence>
<evidence type="ECO:0000256" key="2">
    <source>
        <dbReference type="ARBA" id="ARBA00011123"/>
    </source>
</evidence>
<dbReference type="InterPro" id="IPR023631">
    <property type="entry name" value="Amidase_dom"/>
</dbReference>
<keyword evidence="14" id="KW-1185">Reference proteome</keyword>
<sequence>MDATVLDRSIPELAGLVTRGEVSAEEVTQASLDRITRRDGALGAFLTVQAEEALAAARAVDQKRARGEALGPLAGVPIGIKDALCTRDAPTTAGSRILLRPASKGEATLDPRRGFRPPYDATVVARLRAADAVLVGKTNLDEFAMGSSNENSAFFPARNPWDPSRIPGGSSGGSAVCVAAGLALGALGSDTGGSIRQPAALTGTVGIKPTYGRVSRYGLIAFASSLDQVGPFAADVRSAARLLGVIAGRDPHDATSLGAPVAAYEEACGRDVRGMRIGVPEEYFAEGIAPTVEKSVREALAGLASLGCELRPVRLPHTRYAVATYYVLATAEASSNLARYDGVRFGARAEGAESLGALYAKTRGEGFGREVARRIVLGTYVLSSGYYDAYYLRAQRVRTLIRRDFEEAFREVDVIAAPVSPTVAFPLGERVDDPLAMYLADIYTLPASLAGVPALSVPCAPTPAANGVPSLPVGLQLVGPPLEEARLCALAAAWEGISPARGLRPRQPWGLRSDEPSYAPEPPVSEA</sequence>
<evidence type="ECO:0000313" key="14">
    <source>
        <dbReference type="Proteomes" id="UP000309215"/>
    </source>
</evidence>